<feature type="chain" id="PRO_5008683467" evidence="2">
    <location>
        <begin position="21"/>
        <end position="284"/>
    </location>
</feature>
<feature type="signal peptide" evidence="2">
    <location>
        <begin position="1"/>
        <end position="20"/>
    </location>
</feature>
<evidence type="ECO:0000313" key="4">
    <source>
        <dbReference type="EMBL" id="SCB18688.1"/>
    </source>
</evidence>
<dbReference type="Proteomes" id="UP000199205">
    <property type="component" value="Unassembled WGS sequence"/>
</dbReference>
<proteinExistence type="predicted"/>
<sequence length="284" mass="30177">MMKSLIGALATLLVGTSAFSADLYTPEPQQPAQEVAVAQSSGWYLRGDVGYAFTHLRGSNYFQGSNSSLVDFNSAKLDGNVTLGGGVGYQINNYLRTDVTLDYLFKSDFKGSTKGDCGGCGPDFTAVPATSRDVASLTAYSLLANAYVDLGTYGAFTPYVGGGLGGTYVKWSNLKNTSCSDANPDSCDGSVTHNGRGSWRFTYALMAGTSIDLTCNLKADVGYRFRHIQGGDMFGYAENGGPGYDKGLNLHEARIGARYTFGGCQTASYMPPADIPIQPQPVYK</sequence>
<organism evidence="4 5">
    <name type="scientific">Rhizobium lusitanum</name>
    <dbReference type="NCBI Taxonomy" id="293958"/>
    <lineage>
        <taxon>Bacteria</taxon>
        <taxon>Pseudomonadati</taxon>
        <taxon>Pseudomonadota</taxon>
        <taxon>Alphaproteobacteria</taxon>
        <taxon>Hyphomicrobiales</taxon>
        <taxon>Rhizobiaceae</taxon>
        <taxon>Rhizobium/Agrobacterium group</taxon>
        <taxon>Rhizobium</taxon>
    </lineage>
</organism>
<evidence type="ECO:0000256" key="1">
    <source>
        <dbReference type="ARBA" id="ARBA00022729"/>
    </source>
</evidence>
<dbReference type="SUPFAM" id="SSF56925">
    <property type="entry name" value="OMPA-like"/>
    <property type="match status" value="1"/>
</dbReference>
<protein>
    <submittedName>
        <fullName evidence="4">Opacity protein</fullName>
    </submittedName>
</protein>
<dbReference type="OrthoDB" id="5643626at2"/>
<evidence type="ECO:0000313" key="5">
    <source>
        <dbReference type="Proteomes" id="UP000199205"/>
    </source>
</evidence>
<dbReference type="RefSeq" id="WP_047639021.1">
    <property type="nucleotide sequence ID" value="NZ_FMAF01000003.1"/>
</dbReference>
<dbReference type="Pfam" id="PF13505">
    <property type="entry name" value="OMP_b-brl"/>
    <property type="match status" value="1"/>
</dbReference>
<name>A0A1C3UTC3_9HYPH</name>
<dbReference type="EMBL" id="FMAF01000003">
    <property type="protein sequence ID" value="SCB18688.1"/>
    <property type="molecule type" value="Genomic_DNA"/>
</dbReference>
<keyword evidence="1 2" id="KW-0732">Signal</keyword>
<evidence type="ECO:0000256" key="2">
    <source>
        <dbReference type="SAM" id="SignalP"/>
    </source>
</evidence>
<dbReference type="Gene3D" id="2.40.160.20">
    <property type="match status" value="1"/>
</dbReference>
<gene>
    <name evidence="4" type="ORF">GA0061101_103297</name>
</gene>
<dbReference type="InterPro" id="IPR011250">
    <property type="entry name" value="OMP/PagP_B-barrel"/>
</dbReference>
<dbReference type="InterPro" id="IPR027385">
    <property type="entry name" value="Beta-barrel_OMP"/>
</dbReference>
<feature type="domain" description="Outer membrane protein beta-barrel" evidence="3">
    <location>
        <begin position="34"/>
        <end position="261"/>
    </location>
</feature>
<accession>A0A1C3UTC3</accession>
<dbReference type="AlphaFoldDB" id="A0A1C3UTC3"/>
<evidence type="ECO:0000259" key="3">
    <source>
        <dbReference type="Pfam" id="PF13505"/>
    </source>
</evidence>
<reference evidence="4 5" key="1">
    <citation type="submission" date="2016-08" db="EMBL/GenBank/DDBJ databases">
        <authorList>
            <person name="Seilhamer J.J."/>
        </authorList>
    </citation>
    <scope>NUCLEOTIDE SEQUENCE [LARGE SCALE GENOMIC DNA]</scope>
    <source>
        <strain evidence="4 5">P1-7</strain>
    </source>
</reference>